<dbReference type="Gramene" id="Psat03G0422300-T1">
    <property type="protein sequence ID" value="KAI5429559.1"/>
    <property type="gene ID" value="KIW84_034223"/>
</dbReference>
<reference evidence="2 3" key="1">
    <citation type="journal article" date="2022" name="Nat. Genet.">
        <title>Improved pea reference genome and pan-genome highlight genomic features and evolutionary characteristics.</title>
        <authorList>
            <person name="Yang T."/>
            <person name="Liu R."/>
            <person name="Luo Y."/>
            <person name="Hu S."/>
            <person name="Wang D."/>
            <person name="Wang C."/>
            <person name="Pandey M.K."/>
            <person name="Ge S."/>
            <person name="Xu Q."/>
            <person name="Li N."/>
            <person name="Li G."/>
            <person name="Huang Y."/>
            <person name="Saxena R.K."/>
            <person name="Ji Y."/>
            <person name="Li M."/>
            <person name="Yan X."/>
            <person name="He Y."/>
            <person name="Liu Y."/>
            <person name="Wang X."/>
            <person name="Xiang C."/>
            <person name="Varshney R.K."/>
            <person name="Ding H."/>
            <person name="Gao S."/>
            <person name="Zong X."/>
        </authorList>
    </citation>
    <scope>NUCLEOTIDE SEQUENCE [LARGE SCALE GENOMIC DNA]</scope>
    <source>
        <strain evidence="2 3">cv. Zhongwan 6</strain>
    </source>
</reference>
<dbReference type="Proteomes" id="UP001058974">
    <property type="component" value="Chromosome 3"/>
</dbReference>
<evidence type="ECO:0000313" key="3">
    <source>
        <dbReference type="Proteomes" id="UP001058974"/>
    </source>
</evidence>
<name>A0A9D4Y0R2_PEA</name>
<keyword evidence="3" id="KW-1185">Reference proteome</keyword>
<organism evidence="2 3">
    <name type="scientific">Pisum sativum</name>
    <name type="common">Garden pea</name>
    <name type="synonym">Lathyrus oleraceus</name>
    <dbReference type="NCBI Taxonomy" id="3888"/>
    <lineage>
        <taxon>Eukaryota</taxon>
        <taxon>Viridiplantae</taxon>
        <taxon>Streptophyta</taxon>
        <taxon>Embryophyta</taxon>
        <taxon>Tracheophyta</taxon>
        <taxon>Spermatophyta</taxon>
        <taxon>Magnoliopsida</taxon>
        <taxon>eudicotyledons</taxon>
        <taxon>Gunneridae</taxon>
        <taxon>Pentapetalae</taxon>
        <taxon>rosids</taxon>
        <taxon>fabids</taxon>
        <taxon>Fabales</taxon>
        <taxon>Fabaceae</taxon>
        <taxon>Papilionoideae</taxon>
        <taxon>50 kb inversion clade</taxon>
        <taxon>NPAAA clade</taxon>
        <taxon>Hologalegina</taxon>
        <taxon>IRL clade</taxon>
        <taxon>Fabeae</taxon>
        <taxon>Lathyrus</taxon>
    </lineage>
</organism>
<dbReference type="InterPro" id="IPR035892">
    <property type="entry name" value="C2_domain_sf"/>
</dbReference>
<proteinExistence type="predicted"/>
<dbReference type="Gene3D" id="2.60.40.150">
    <property type="entry name" value="C2 domain"/>
    <property type="match status" value="1"/>
</dbReference>
<accession>A0A9D4Y0R2</accession>
<dbReference type="InterPro" id="IPR047259">
    <property type="entry name" value="QUIRKY-like"/>
</dbReference>
<dbReference type="PANTHER" id="PTHR31425:SF46">
    <property type="entry name" value="CALCIUM-DEPENDENT LIPID-BINDING (CALB DOMAIN) FAMILY PROTEIN"/>
    <property type="match status" value="1"/>
</dbReference>
<sequence length="149" mass="17176">MAPQWYILEDRSGEGKVRGDIMLAVWNGTQADEAFSDAWHSDVATVYGEGVFNIRSKVYVLPKLWYLRVNVIEAQDVISSDRNRRPKVCPTATPIWNEDLVFMAAEPFEEQLMITMEDRVHGSRDEVLGKIILPLKLFEKRLDHRLVQS</sequence>
<feature type="domain" description="C2" evidence="1">
    <location>
        <begin position="91"/>
        <end position="139"/>
    </location>
</feature>
<dbReference type="EMBL" id="JAMSHJ010000003">
    <property type="protein sequence ID" value="KAI5429559.1"/>
    <property type="molecule type" value="Genomic_DNA"/>
</dbReference>
<dbReference type="Pfam" id="PF00168">
    <property type="entry name" value="C2"/>
    <property type="match status" value="1"/>
</dbReference>
<dbReference type="AlphaFoldDB" id="A0A9D4Y0R2"/>
<dbReference type="SUPFAM" id="SSF49562">
    <property type="entry name" value="C2 domain (Calcium/lipid-binding domain, CaLB)"/>
    <property type="match status" value="1"/>
</dbReference>
<dbReference type="InterPro" id="IPR000008">
    <property type="entry name" value="C2_dom"/>
</dbReference>
<comment type="caution">
    <text evidence="2">The sequence shown here is derived from an EMBL/GenBank/DDBJ whole genome shotgun (WGS) entry which is preliminary data.</text>
</comment>
<protein>
    <submittedName>
        <fullName evidence="2">FT-interacting protein 1</fullName>
    </submittedName>
</protein>
<evidence type="ECO:0000313" key="2">
    <source>
        <dbReference type="EMBL" id="KAI5429559.1"/>
    </source>
</evidence>
<gene>
    <name evidence="2" type="ORF">KIW84_034223</name>
</gene>
<evidence type="ECO:0000259" key="1">
    <source>
        <dbReference type="Pfam" id="PF00168"/>
    </source>
</evidence>
<dbReference type="PANTHER" id="PTHR31425">
    <property type="entry name" value="PHOSPHORIBOSYLANTHRANILATE TRANSFERASE ISOFORM 1"/>
    <property type="match status" value="1"/>
</dbReference>